<feature type="coiled-coil region" evidence="1">
    <location>
        <begin position="1080"/>
        <end position="1114"/>
    </location>
</feature>
<feature type="compositionally biased region" description="Low complexity" evidence="2">
    <location>
        <begin position="67"/>
        <end position="105"/>
    </location>
</feature>
<dbReference type="InterPro" id="IPR000938">
    <property type="entry name" value="CAP-Gly_domain"/>
</dbReference>
<reference evidence="4 5" key="1">
    <citation type="journal article" date="2012" name="Science">
        <title>The Paleozoic origin of enzymatic lignin decomposition reconstructed from 31 fungal genomes.</title>
        <authorList>
            <person name="Floudas D."/>
            <person name="Binder M."/>
            <person name="Riley R."/>
            <person name="Barry K."/>
            <person name="Blanchette R.A."/>
            <person name="Henrissat B."/>
            <person name="Martinez A.T."/>
            <person name="Otillar R."/>
            <person name="Spatafora J.W."/>
            <person name="Yadav J.S."/>
            <person name="Aerts A."/>
            <person name="Benoit I."/>
            <person name="Boyd A."/>
            <person name="Carlson A."/>
            <person name="Copeland A."/>
            <person name="Coutinho P.M."/>
            <person name="de Vries R.P."/>
            <person name="Ferreira P."/>
            <person name="Findley K."/>
            <person name="Foster B."/>
            <person name="Gaskell J."/>
            <person name="Glotzer D."/>
            <person name="Gorecki P."/>
            <person name="Heitman J."/>
            <person name="Hesse C."/>
            <person name="Hori C."/>
            <person name="Igarashi K."/>
            <person name="Jurgens J.A."/>
            <person name="Kallen N."/>
            <person name="Kersten P."/>
            <person name="Kohler A."/>
            <person name="Kuees U."/>
            <person name="Kumar T.K.A."/>
            <person name="Kuo A."/>
            <person name="LaButti K."/>
            <person name="Larrondo L.F."/>
            <person name="Lindquist E."/>
            <person name="Ling A."/>
            <person name="Lombard V."/>
            <person name="Lucas S."/>
            <person name="Lundell T."/>
            <person name="Martin R."/>
            <person name="McLaughlin D.J."/>
            <person name="Morgenstern I."/>
            <person name="Morin E."/>
            <person name="Murat C."/>
            <person name="Nagy L.G."/>
            <person name="Nolan M."/>
            <person name="Ohm R.A."/>
            <person name="Patyshakuliyeva A."/>
            <person name="Rokas A."/>
            <person name="Ruiz-Duenas F.J."/>
            <person name="Sabat G."/>
            <person name="Salamov A."/>
            <person name="Samejima M."/>
            <person name="Schmutz J."/>
            <person name="Slot J.C."/>
            <person name="St John F."/>
            <person name="Stenlid J."/>
            <person name="Sun H."/>
            <person name="Sun S."/>
            <person name="Syed K."/>
            <person name="Tsang A."/>
            <person name="Wiebenga A."/>
            <person name="Young D."/>
            <person name="Pisabarro A."/>
            <person name="Eastwood D.C."/>
            <person name="Martin F."/>
            <person name="Cullen D."/>
            <person name="Grigoriev I.V."/>
            <person name="Hibbett D.S."/>
        </authorList>
    </citation>
    <scope>NUCLEOTIDE SEQUENCE</scope>
    <source>
        <strain evidence="5">FP-58527</strain>
    </source>
</reference>
<keyword evidence="5" id="KW-1185">Reference proteome</keyword>
<dbReference type="HOGENOM" id="CLU_008637_0_0_1"/>
<evidence type="ECO:0000259" key="3">
    <source>
        <dbReference type="PROSITE" id="PS50245"/>
    </source>
</evidence>
<dbReference type="OrthoDB" id="2130750at2759"/>
<feature type="region of interest" description="Disordered" evidence="2">
    <location>
        <begin position="912"/>
        <end position="939"/>
    </location>
</feature>
<dbReference type="InParanoid" id="S8FNE1"/>
<proteinExistence type="predicted"/>
<evidence type="ECO:0000313" key="5">
    <source>
        <dbReference type="Proteomes" id="UP000015241"/>
    </source>
</evidence>
<dbReference type="PANTHER" id="PTHR18916:SF83">
    <property type="entry name" value="TIP ELONGATION PROTEIN 1"/>
    <property type="match status" value="1"/>
</dbReference>
<feature type="compositionally biased region" description="Polar residues" evidence="2">
    <location>
        <begin position="349"/>
        <end position="358"/>
    </location>
</feature>
<feature type="compositionally biased region" description="Low complexity" evidence="2">
    <location>
        <begin position="479"/>
        <end position="494"/>
    </location>
</feature>
<dbReference type="Proteomes" id="UP000015241">
    <property type="component" value="Unassembled WGS sequence"/>
</dbReference>
<name>S8FNE1_FOMSC</name>
<feature type="compositionally biased region" description="Low complexity" evidence="2">
    <location>
        <begin position="365"/>
        <end position="378"/>
    </location>
</feature>
<accession>S8FNE1</accession>
<feature type="region of interest" description="Disordered" evidence="2">
    <location>
        <begin position="214"/>
        <end position="325"/>
    </location>
</feature>
<evidence type="ECO:0000256" key="2">
    <source>
        <dbReference type="SAM" id="MobiDB-lite"/>
    </source>
</evidence>
<dbReference type="Pfam" id="PF01302">
    <property type="entry name" value="CAP_GLY"/>
    <property type="match status" value="1"/>
</dbReference>
<dbReference type="PROSITE" id="PS50245">
    <property type="entry name" value="CAP_GLY_2"/>
    <property type="match status" value="1"/>
</dbReference>
<evidence type="ECO:0000313" key="4">
    <source>
        <dbReference type="EMBL" id="EPS99824.1"/>
    </source>
</evidence>
<sequence>MSIPTPGKSRLSGIPTPGKSAIPTPGRPRSTSTTQQQPHAQDDEYISRAFADAIKANDPAQHRFSRASDSSNASLSVSSVSHSSLSSRQSVSRPPSVASTSSAVSPIPPRTPASGTKNFTPRSTSRQSDIFARSISRTGNRSFEVGDNVRIESLGFEGTLKYLGEIDGKPGHWAGVELGGGFAGKGKNDGTVGGKQYFVCPPKCGVFVASTKLSTPTVGQGSMSRPSSVASSRSGRATPSFSQSGRVTPSASGALSNGRKTPSHTFGNGRVTPSIGNGRVTPSASAGRRTPGVAFNRSRPPTAQDTTTPVRPGAKSTTGIITPGSRASKYVGITAKQLESRVPAPGSPSGKSFGTDSPTRIGAFTSTHLSSPTHPSSPFNTPRPPGSSRTSGIGMGIPSTSTTPSKSRPSVNTPRPRIPSAIAMPPPASPSSKSLPGRIASGGDAANDHSASASSLSDLQEKQRSIEERMADLMGTRMVSPSRPTSSASGRSSSVGDFQLQLDQMQARLDALEHENSQLRANAELSEGDSKRLEALLVEQRHTASKIAELELLVRTTERTVSERESTIEALERAAQQMTLDIEKVKGDAEARVRDIQSKLDDRDALVTNLKDALQTKEGLQSENDAVLRAKDAEIALLEARVQKAYSDLEDERGELGGQVEELRRAGQETIELYEERLSAADTRRYELEDLVANLEEQLRTQAQPLSPLSAQRQAASAAEIDNESLREQAQHLQKRIGMLEDQLEEAHSTFDREEAAVRERVKRYKEREESMRKDLADSKKQVDQVEKSEEAARHRMEEMEEALRENTVALENARAEIEGLRNEIADLEGLTASNSSEKVAELAQRSSQERARLTEEITSLRQQLAELQEQTLPDGDAGELHEQNRALRSTIGLLATQRQAIANLERSLEERSSELESSHKKATVNGNESGKATPSRHDLTNAREEIKGLKHIVQELQKENAVATQRNKVLESENKLLMTETEQLRQDLKALEDSVEQSILREEQALASGTDFTVGVSDGAALQRKLEVRDAFASELRLDDSFVQAELEQMRKKHTEADMKSARTIHDLNKEIGELETLVESKIYREDELERELERLREKLARLQKKASKNSTEPPAQSSAVVADNKLRSATDIMQDVCEICEQPGHDIFSCDLLKNGVPSVAPTSTSAIEELICEDCEGRGHTAANCPHSLDVF</sequence>
<dbReference type="InterPro" id="IPR036859">
    <property type="entry name" value="CAP-Gly_dom_sf"/>
</dbReference>
<feature type="compositionally biased region" description="Low complexity" evidence="2">
    <location>
        <begin position="441"/>
        <end position="458"/>
    </location>
</feature>
<feature type="region of interest" description="Disordered" evidence="2">
    <location>
        <begin position="768"/>
        <end position="803"/>
    </location>
</feature>
<dbReference type="PANTHER" id="PTHR18916">
    <property type="entry name" value="DYNACTIN 1-RELATED MICROTUBULE-BINDING"/>
    <property type="match status" value="1"/>
</dbReference>
<feature type="compositionally biased region" description="Polar residues" evidence="2">
    <location>
        <begin position="113"/>
        <end position="128"/>
    </location>
</feature>
<dbReference type="SUPFAM" id="SSF74924">
    <property type="entry name" value="Cap-Gly domain"/>
    <property type="match status" value="1"/>
</dbReference>
<feature type="compositionally biased region" description="Low complexity" evidence="2">
    <location>
        <begin position="222"/>
        <end position="236"/>
    </location>
</feature>
<feature type="compositionally biased region" description="Polar residues" evidence="2">
    <location>
        <begin position="299"/>
        <end position="320"/>
    </location>
</feature>
<dbReference type="EMBL" id="KE504153">
    <property type="protein sequence ID" value="EPS99824.1"/>
    <property type="molecule type" value="Genomic_DNA"/>
</dbReference>
<feature type="compositionally biased region" description="Polar residues" evidence="2">
    <location>
        <begin position="237"/>
        <end position="266"/>
    </location>
</feature>
<feature type="region of interest" description="Disordered" evidence="2">
    <location>
        <begin position="339"/>
        <end position="462"/>
    </location>
</feature>
<evidence type="ECO:0000256" key="1">
    <source>
        <dbReference type="SAM" id="Coils"/>
    </source>
</evidence>
<dbReference type="PROSITE" id="PS00845">
    <property type="entry name" value="CAP_GLY_1"/>
    <property type="match status" value="1"/>
</dbReference>
<feature type="region of interest" description="Disordered" evidence="2">
    <location>
        <begin position="474"/>
        <end position="494"/>
    </location>
</feature>
<feature type="compositionally biased region" description="Low complexity" evidence="2">
    <location>
        <begin position="398"/>
        <end position="423"/>
    </location>
</feature>
<dbReference type="SMART" id="SM01052">
    <property type="entry name" value="CAP_GLY"/>
    <property type="match status" value="1"/>
</dbReference>
<feature type="region of interest" description="Disordered" evidence="2">
    <location>
        <begin position="1"/>
        <end position="129"/>
    </location>
</feature>
<organism evidence="4 5">
    <name type="scientific">Fomitopsis schrenkii</name>
    <name type="common">Brown rot fungus</name>
    <dbReference type="NCBI Taxonomy" id="2126942"/>
    <lineage>
        <taxon>Eukaryota</taxon>
        <taxon>Fungi</taxon>
        <taxon>Dikarya</taxon>
        <taxon>Basidiomycota</taxon>
        <taxon>Agaricomycotina</taxon>
        <taxon>Agaricomycetes</taxon>
        <taxon>Polyporales</taxon>
        <taxon>Fomitopsis</taxon>
    </lineage>
</organism>
<feature type="domain" description="CAP-Gly" evidence="3">
    <location>
        <begin position="164"/>
        <end position="209"/>
    </location>
</feature>
<dbReference type="eggNOG" id="KOG4568">
    <property type="taxonomic scope" value="Eukaryota"/>
</dbReference>
<keyword evidence="1" id="KW-0175">Coiled coil</keyword>
<dbReference type="Gene3D" id="2.30.30.190">
    <property type="entry name" value="CAP Gly-rich-like domain"/>
    <property type="match status" value="1"/>
</dbReference>
<protein>
    <recommendedName>
        <fullName evidence="3">CAP-Gly domain-containing protein</fullName>
    </recommendedName>
</protein>
<dbReference type="STRING" id="743788.S8FNE1"/>
<dbReference type="AlphaFoldDB" id="S8FNE1"/>
<dbReference type="Gene3D" id="4.10.60.10">
    <property type="entry name" value="Zinc finger, CCHC-type"/>
    <property type="match status" value="1"/>
</dbReference>
<feature type="compositionally biased region" description="Low complexity" evidence="2">
    <location>
        <begin position="23"/>
        <end position="34"/>
    </location>
</feature>
<gene>
    <name evidence="4" type="ORF">FOMPIDRAFT_1123632</name>
</gene>